<keyword evidence="9" id="KW-0808">Transferase</keyword>
<comment type="caution">
    <text evidence="14">The sequence shown here is derived from an EMBL/GenBank/DDBJ whole genome shotgun (WGS) entry which is preliminary data.</text>
</comment>
<evidence type="ECO:0000256" key="6">
    <source>
        <dbReference type="ARBA" id="ARBA00022842"/>
    </source>
</evidence>
<dbReference type="Proteomes" id="UP000191612">
    <property type="component" value="Unassembled WGS sequence"/>
</dbReference>
<keyword evidence="10" id="KW-0238">DNA-binding</keyword>
<dbReference type="GO" id="GO:0003677">
    <property type="term" value="F:DNA binding"/>
    <property type="evidence" value="ECO:0007669"/>
    <property type="project" value="UniProtKB-KW"/>
</dbReference>
<keyword evidence="7" id="KW-0229">DNA integration</keyword>
<evidence type="ECO:0000256" key="3">
    <source>
        <dbReference type="ARBA" id="ARBA00022723"/>
    </source>
</evidence>
<accession>A0A1V6Q8I0</accession>
<dbReference type="STRING" id="60172.A0A1V6Q8I0"/>
<evidence type="ECO:0000313" key="15">
    <source>
        <dbReference type="Proteomes" id="UP000191612"/>
    </source>
</evidence>
<dbReference type="PANTHER" id="PTHR42648">
    <property type="entry name" value="TRANSPOSASE, PUTATIVE-RELATED"/>
    <property type="match status" value="1"/>
</dbReference>
<keyword evidence="11" id="KW-0233">DNA recombination</keyword>
<dbReference type="GO" id="GO:0006310">
    <property type="term" value="P:DNA recombination"/>
    <property type="evidence" value="ECO:0007669"/>
    <property type="project" value="UniProtKB-KW"/>
</dbReference>
<evidence type="ECO:0000256" key="7">
    <source>
        <dbReference type="ARBA" id="ARBA00022908"/>
    </source>
</evidence>
<evidence type="ECO:0000256" key="10">
    <source>
        <dbReference type="ARBA" id="ARBA00023125"/>
    </source>
</evidence>
<keyword evidence="3" id="KW-0479">Metal-binding</keyword>
<evidence type="ECO:0000256" key="8">
    <source>
        <dbReference type="ARBA" id="ARBA00022918"/>
    </source>
</evidence>
<keyword evidence="4" id="KW-0255">Endonuclease</keyword>
<dbReference type="InterPro" id="IPR039537">
    <property type="entry name" value="Retrotran_Ty1/copia-like"/>
</dbReference>
<evidence type="ECO:0000256" key="1">
    <source>
        <dbReference type="ARBA" id="ARBA00022695"/>
    </source>
</evidence>
<reference evidence="15" key="1">
    <citation type="journal article" date="2017" name="Nat. Microbiol.">
        <title>Global analysis of biosynthetic gene clusters reveals vast potential of secondary metabolite production in Penicillium species.</title>
        <authorList>
            <person name="Nielsen J.C."/>
            <person name="Grijseels S."/>
            <person name="Prigent S."/>
            <person name="Ji B."/>
            <person name="Dainat J."/>
            <person name="Nielsen K.F."/>
            <person name="Frisvad J.C."/>
            <person name="Workman M."/>
            <person name="Nielsen J."/>
        </authorList>
    </citation>
    <scope>NUCLEOTIDE SEQUENCE [LARGE SCALE GENOMIC DNA]</scope>
    <source>
        <strain evidence="15">IBT 29525</strain>
    </source>
</reference>
<evidence type="ECO:0000256" key="2">
    <source>
        <dbReference type="ARBA" id="ARBA00022722"/>
    </source>
</evidence>
<dbReference type="GO" id="GO:0016787">
    <property type="term" value="F:hydrolase activity"/>
    <property type="evidence" value="ECO:0007669"/>
    <property type="project" value="UniProtKB-KW"/>
</dbReference>
<proteinExistence type="predicted"/>
<evidence type="ECO:0000313" key="14">
    <source>
        <dbReference type="EMBL" id="OQD85541.1"/>
    </source>
</evidence>
<gene>
    <name evidence="14" type="ORF">PENSOL_c101G09269</name>
</gene>
<evidence type="ECO:0000256" key="11">
    <source>
        <dbReference type="ARBA" id="ARBA00023172"/>
    </source>
</evidence>
<dbReference type="GO" id="GO:0003964">
    <property type="term" value="F:RNA-directed DNA polymerase activity"/>
    <property type="evidence" value="ECO:0007669"/>
    <property type="project" value="UniProtKB-KW"/>
</dbReference>
<dbReference type="Gene3D" id="3.30.420.10">
    <property type="entry name" value="Ribonuclease H-like superfamily/Ribonuclease H"/>
    <property type="match status" value="1"/>
</dbReference>
<keyword evidence="5" id="KW-0378">Hydrolase</keyword>
<feature type="region of interest" description="Disordered" evidence="12">
    <location>
        <begin position="202"/>
        <end position="228"/>
    </location>
</feature>
<evidence type="ECO:0000256" key="9">
    <source>
        <dbReference type="ARBA" id="ARBA00022932"/>
    </source>
</evidence>
<evidence type="ECO:0000256" key="12">
    <source>
        <dbReference type="SAM" id="MobiDB-lite"/>
    </source>
</evidence>
<keyword evidence="2" id="KW-0540">Nuclease</keyword>
<name>A0A1V6Q8I0_9EURO</name>
<evidence type="ECO:0000259" key="13">
    <source>
        <dbReference type="Pfam" id="PF25597"/>
    </source>
</evidence>
<dbReference type="InterPro" id="IPR012337">
    <property type="entry name" value="RNaseH-like_sf"/>
</dbReference>
<keyword evidence="8" id="KW-0695">RNA-directed DNA polymerase</keyword>
<feature type="domain" description="Retroviral polymerase SH3-like" evidence="13">
    <location>
        <begin position="153"/>
        <end position="205"/>
    </location>
</feature>
<keyword evidence="6" id="KW-0460">Magnesium</keyword>
<keyword evidence="9" id="KW-0239">DNA-directed DNA polymerase</keyword>
<dbReference type="GO" id="GO:0015074">
    <property type="term" value="P:DNA integration"/>
    <property type="evidence" value="ECO:0007669"/>
    <property type="project" value="UniProtKB-KW"/>
</dbReference>
<dbReference type="SUPFAM" id="SSF53098">
    <property type="entry name" value="Ribonuclease H-like"/>
    <property type="match status" value="1"/>
</dbReference>
<organism evidence="14 15">
    <name type="scientific">Penicillium solitum</name>
    <dbReference type="NCBI Taxonomy" id="60172"/>
    <lineage>
        <taxon>Eukaryota</taxon>
        <taxon>Fungi</taxon>
        <taxon>Dikarya</taxon>
        <taxon>Ascomycota</taxon>
        <taxon>Pezizomycotina</taxon>
        <taxon>Eurotiomycetes</taxon>
        <taxon>Eurotiomycetidae</taxon>
        <taxon>Eurotiales</taxon>
        <taxon>Aspergillaceae</taxon>
        <taxon>Penicillium</taxon>
    </lineage>
</organism>
<dbReference type="PANTHER" id="PTHR42648:SF11">
    <property type="entry name" value="TRANSPOSON TY4-P GAG-POL POLYPROTEIN"/>
    <property type="match status" value="1"/>
</dbReference>
<evidence type="ECO:0000256" key="5">
    <source>
        <dbReference type="ARBA" id="ARBA00022801"/>
    </source>
</evidence>
<dbReference type="GO" id="GO:0046872">
    <property type="term" value="F:metal ion binding"/>
    <property type="evidence" value="ECO:0007669"/>
    <property type="project" value="UniProtKB-KW"/>
</dbReference>
<keyword evidence="1" id="KW-0548">Nucleotidyltransferase</keyword>
<dbReference type="GO" id="GO:0004519">
    <property type="term" value="F:endonuclease activity"/>
    <property type="evidence" value="ECO:0007669"/>
    <property type="project" value="UniProtKB-KW"/>
</dbReference>
<evidence type="ECO:0000256" key="4">
    <source>
        <dbReference type="ARBA" id="ARBA00022759"/>
    </source>
</evidence>
<protein>
    <recommendedName>
        <fullName evidence="13">Retroviral polymerase SH3-like domain-containing protein</fullName>
    </recommendedName>
</protein>
<dbReference type="InterPro" id="IPR057670">
    <property type="entry name" value="SH3_retrovirus"/>
</dbReference>
<sequence>MKPTGPNGENYWMPVVGDATGLTKGIMLKNKLLTGRYPGIWRMNGGTEFKEFIKWGEKQGITFEITPPYTAEPNGIVERFGGHINDIQRTMIIDAKMSEGMWPYATDAAIYIYNRPVNPKTMISPLTHWRQELDIPNPEPSLKHLSPWGSTEYVHIPKAKRTKAKKAAPRAWKGMLLGYEGDGGHVYKVWHPATKKLVVSRDVGFPQPGDGDDMGPMPASNAPSNPKDPYDDGDVVGFMPISLTHNDEISKPEKQQEIVRTLPVRTLPIHTPTQISAQEPVTPSTVHLPTIHGSVSIMF</sequence>
<dbReference type="EMBL" id="MDYO01000101">
    <property type="protein sequence ID" value="OQD85541.1"/>
    <property type="molecule type" value="Genomic_DNA"/>
</dbReference>
<dbReference type="GO" id="GO:0003887">
    <property type="term" value="F:DNA-directed DNA polymerase activity"/>
    <property type="evidence" value="ECO:0007669"/>
    <property type="project" value="UniProtKB-KW"/>
</dbReference>
<dbReference type="Pfam" id="PF25597">
    <property type="entry name" value="SH3_retrovirus"/>
    <property type="match status" value="1"/>
</dbReference>
<keyword evidence="15" id="KW-1185">Reference proteome</keyword>
<dbReference type="InterPro" id="IPR036397">
    <property type="entry name" value="RNaseH_sf"/>
</dbReference>
<dbReference type="AlphaFoldDB" id="A0A1V6Q8I0"/>